<gene>
    <name evidence="3" type="primary">LOC120031321</name>
</gene>
<evidence type="ECO:0000256" key="1">
    <source>
        <dbReference type="SAM" id="Phobius"/>
    </source>
</evidence>
<keyword evidence="1" id="KW-0812">Transmembrane</keyword>
<keyword evidence="1" id="KW-1133">Transmembrane helix</keyword>
<dbReference type="RefSeq" id="XP_038832955.1">
    <property type="nucleotide sequence ID" value="XM_038977027.1"/>
</dbReference>
<protein>
    <submittedName>
        <fullName evidence="3">Uncharacterized protein LOC120031321</fullName>
    </submittedName>
</protein>
<feature type="transmembrane region" description="Helical" evidence="1">
    <location>
        <begin position="91"/>
        <end position="109"/>
    </location>
</feature>
<feature type="transmembrane region" description="Helical" evidence="1">
    <location>
        <begin position="68"/>
        <end position="85"/>
    </location>
</feature>
<name>A0A8U0TYU7_SALNM</name>
<proteinExistence type="predicted"/>
<dbReference type="KEGG" id="snh:120031321"/>
<sequence>MAGCLTELITACSNLTLSVSALYTAYQLFKDHRAPAVGFFLLGLSSGLCTLPLSFSPYLTSVQGDLEWAGEVLAPPLVSFGFLWLSEDRTTANILLIGSALLPVLCDWLSADELMLMSRCLALSAISCSLTVCLFAGNAVGALGSVALSLPQMVAPRVGVKTLAPLVSPGATVGLLKWLLKGSMAVGCWASEKALSKYLLELKELDSPF</sequence>
<accession>A0A8U0TYU7</accession>
<feature type="transmembrane region" description="Helical" evidence="1">
    <location>
        <begin position="121"/>
        <end position="143"/>
    </location>
</feature>
<dbReference type="GeneID" id="120031321"/>
<feature type="transmembrane region" description="Helical" evidence="1">
    <location>
        <begin position="36"/>
        <end position="56"/>
    </location>
</feature>
<evidence type="ECO:0000313" key="2">
    <source>
        <dbReference type="Proteomes" id="UP000808372"/>
    </source>
</evidence>
<dbReference type="AlphaFoldDB" id="A0A8U0TYU7"/>
<organism evidence="2 3">
    <name type="scientific">Salvelinus namaycush</name>
    <name type="common">Lake trout</name>
    <name type="synonym">Salmo namaycush</name>
    <dbReference type="NCBI Taxonomy" id="8040"/>
    <lineage>
        <taxon>Eukaryota</taxon>
        <taxon>Metazoa</taxon>
        <taxon>Chordata</taxon>
        <taxon>Craniata</taxon>
        <taxon>Vertebrata</taxon>
        <taxon>Euteleostomi</taxon>
        <taxon>Actinopterygii</taxon>
        <taxon>Neopterygii</taxon>
        <taxon>Teleostei</taxon>
        <taxon>Protacanthopterygii</taxon>
        <taxon>Salmoniformes</taxon>
        <taxon>Salmonidae</taxon>
        <taxon>Salmoninae</taxon>
        <taxon>Salvelinus</taxon>
    </lineage>
</organism>
<keyword evidence="2" id="KW-1185">Reference proteome</keyword>
<keyword evidence="1" id="KW-0472">Membrane</keyword>
<reference evidence="3" key="1">
    <citation type="submission" date="2025-08" db="UniProtKB">
        <authorList>
            <consortium name="RefSeq"/>
        </authorList>
    </citation>
    <scope>IDENTIFICATION</scope>
    <source>
        <tissue evidence="3">White muscle</tissue>
    </source>
</reference>
<evidence type="ECO:0000313" key="3">
    <source>
        <dbReference type="RefSeq" id="XP_038832955.1"/>
    </source>
</evidence>
<dbReference type="Proteomes" id="UP000808372">
    <property type="component" value="Chromosome 37"/>
</dbReference>